<dbReference type="Proteomes" id="UP001595715">
    <property type="component" value="Unassembled WGS sequence"/>
</dbReference>
<evidence type="ECO:0000256" key="1">
    <source>
        <dbReference type="SAM" id="MobiDB-lite"/>
    </source>
</evidence>
<evidence type="ECO:0000313" key="2">
    <source>
        <dbReference type="EMBL" id="MFC4103605.1"/>
    </source>
</evidence>
<dbReference type="EMBL" id="JBHSAM010000036">
    <property type="protein sequence ID" value="MFC4103605.1"/>
    <property type="molecule type" value="Genomic_DNA"/>
</dbReference>
<accession>A0ABV8KC62</accession>
<reference evidence="3" key="1">
    <citation type="journal article" date="2019" name="Int. J. Syst. Evol. Microbiol.">
        <title>The Global Catalogue of Microorganisms (GCM) 10K type strain sequencing project: providing services to taxonomists for standard genome sequencing and annotation.</title>
        <authorList>
            <consortium name="The Broad Institute Genomics Platform"/>
            <consortium name="The Broad Institute Genome Sequencing Center for Infectious Disease"/>
            <person name="Wu L."/>
            <person name="Ma J."/>
        </authorList>
    </citation>
    <scope>NUCLEOTIDE SEQUENCE [LARGE SCALE GENOMIC DNA]</scope>
    <source>
        <strain evidence="3">IBRC-M 10987</strain>
    </source>
</reference>
<evidence type="ECO:0000313" key="3">
    <source>
        <dbReference type="Proteomes" id="UP001595715"/>
    </source>
</evidence>
<gene>
    <name evidence="2" type="ORF">ACFOZ8_28705</name>
</gene>
<comment type="caution">
    <text evidence="2">The sequence shown here is derived from an EMBL/GenBank/DDBJ whole genome shotgun (WGS) entry which is preliminary data.</text>
</comment>
<sequence length="74" mass="8271">MKYESRYVELGFYVNGEYRQFSGHRYATEDADEIAVLDALVSDVVRVEDEEVTEEKPAAKAPAPRKASAKSSAE</sequence>
<keyword evidence="3" id="KW-1185">Reference proteome</keyword>
<name>A0ABV8KC62_9BACL</name>
<feature type="compositionally biased region" description="Low complexity" evidence="1">
    <location>
        <begin position="59"/>
        <end position="74"/>
    </location>
</feature>
<proteinExistence type="predicted"/>
<protein>
    <submittedName>
        <fullName evidence="2">Uncharacterized protein</fullName>
    </submittedName>
</protein>
<feature type="region of interest" description="Disordered" evidence="1">
    <location>
        <begin position="49"/>
        <end position="74"/>
    </location>
</feature>
<dbReference type="RefSeq" id="WP_377722187.1">
    <property type="nucleotide sequence ID" value="NZ_JBHSAM010000036.1"/>
</dbReference>
<organism evidence="2 3">
    <name type="scientific">Paenibacillus xanthanilyticus</name>
    <dbReference type="NCBI Taxonomy" id="1783531"/>
    <lineage>
        <taxon>Bacteria</taxon>
        <taxon>Bacillati</taxon>
        <taxon>Bacillota</taxon>
        <taxon>Bacilli</taxon>
        <taxon>Bacillales</taxon>
        <taxon>Paenibacillaceae</taxon>
        <taxon>Paenibacillus</taxon>
    </lineage>
</organism>